<dbReference type="InterPro" id="IPR036869">
    <property type="entry name" value="J_dom_sf"/>
</dbReference>
<comment type="caution">
    <text evidence="4">The sequence shown here is derived from an EMBL/GenBank/DDBJ whole genome shotgun (WGS) entry which is preliminary data.</text>
</comment>
<feature type="domain" description="J" evidence="3">
    <location>
        <begin position="5"/>
        <end position="60"/>
    </location>
</feature>
<dbReference type="SUPFAM" id="SSF46565">
    <property type="entry name" value="Chaperone J-domain"/>
    <property type="match status" value="1"/>
</dbReference>
<proteinExistence type="predicted"/>
<dbReference type="InterPro" id="IPR001623">
    <property type="entry name" value="DnaJ_domain"/>
</dbReference>
<dbReference type="EMBL" id="QWDD01000001">
    <property type="protein sequence ID" value="RNJ51386.1"/>
    <property type="molecule type" value="Genomic_DNA"/>
</dbReference>
<evidence type="ECO:0000313" key="5">
    <source>
        <dbReference type="Proteomes" id="UP000268623"/>
    </source>
</evidence>
<dbReference type="AlphaFoldDB" id="A0A3M9XUR3"/>
<dbReference type="GO" id="GO:0051787">
    <property type="term" value="F:misfolded protein binding"/>
    <property type="evidence" value="ECO:0007669"/>
    <property type="project" value="TreeGrafter"/>
</dbReference>
<organism evidence="4 5">
    <name type="scientific">Methylocystis hirsuta</name>
    <dbReference type="NCBI Taxonomy" id="369798"/>
    <lineage>
        <taxon>Bacteria</taxon>
        <taxon>Pseudomonadati</taxon>
        <taxon>Pseudomonadota</taxon>
        <taxon>Alphaproteobacteria</taxon>
        <taxon>Hyphomicrobiales</taxon>
        <taxon>Methylocystaceae</taxon>
        <taxon>Methylocystis</taxon>
    </lineage>
</organism>
<protein>
    <recommendedName>
        <fullName evidence="3">J domain-containing protein</fullName>
    </recommendedName>
</protein>
<sequence>MSSTDPYAILGVPRSATAAEIRSAYRRRALKLHPDNKETGSHEAFIQLAAALEYVEARCGQAESPRTRTAGGERRSAGPSGRRPPPPPHEETFDEFMARTRGDRERFAKEQEEYFRRMHAQAPFRLLWWRLRDAFRTAARDLARAFRTEQ</sequence>
<accession>A0A3M9XUR3</accession>
<dbReference type="GO" id="GO:0051087">
    <property type="term" value="F:protein-folding chaperone binding"/>
    <property type="evidence" value="ECO:0007669"/>
    <property type="project" value="TreeGrafter"/>
</dbReference>
<dbReference type="OrthoDB" id="7822896at2"/>
<dbReference type="PANTHER" id="PTHR44360">
    <property type="entry name" value="DNAJ HOMOLOG SUBFAMILY B MEMBER 9"/>
    <property type="match status" value="1"/>
</dbReference>
<gene>
    <name evidence="4" type="ORF">D1O30_19080</name>
</gene>
<evidence type="ECO:0000259" key="3">
    <source>
        <dbReference type="PROSITE" id="PS50076"/>
    </source>
</evidence>
<evidence type="ECO:0000256" key="2">
    <source>
        <dbReference type="SAM" id="MobiDB-lite"/>
    </source>
</evidence>
<dbReference type="Proteomes" id="UP000268623">
    <property type="component" value="Unassembled WGS sequence"/>
</dbReference>
<dbReference type="PRINTS" id="PR00625">
    <property type="entry name" value="JDOMAIN"/>
</dbReference>
<keyword evidence="5" id="KW-1185">Reference proteome</keyword>
<dbReference type="InterPro" id="IPR051948">
    <property type="entry name" value="Hsp70_co-chaperone_J-domain"/>
</dbReference>
<feature type="region of interest" description="Disordered" evidence="2">
    <location>
        <begin position="59"/>
        <end position="94"/>
    </location>
</feature>
<name>A0A3M9XUR3_9HYPH</name>
<dbReference type="PROSITE" id="PS50076">
    <property type="entry name" value="DNAJ_2"/>
    <property type="match status" value="1"/>
</dbReference>
<dbReference type="RefSeq" id="WP_123177256.1">
    <property type="nucleotide sequence ID" value="NZ_QWDD01000001.1"/>
</dbReference>
<dbReference type="PANTHER" id="PTHR44360:SF1">
    <property type="entry name" value="DNAJ HOMOLOG SUBFAMILY B MEMBER 9"/>
    <property type="match status" value="1"/>
</dbReference>
<keyword evidence="1" id="KW-0143">Chaperone</keyword>
<evidence type="ECO:0000256" key="1">
    <source>
        <dbReference type="ARBA" id="ARBA00023186"/>
    </source>
</evidence>
<dbReference type="GO" id="GO:0036503">
    <property type="term" value="P:ERAD pathway"/>
    <property type="evidence" value="ECO:0007669"/>
    <property type="project" value="TreeGrafter"/>
</dbReference>
<dbReference type="Pfam" id="PF00226">
    <property type="entry name" value="DnaJ"/>
    <property type="match status" value="1"/>
</dbReference>
<evidence type="ECO:0000313" key="4">
    <source>
        <dbReference type="EMBL" id="RNJ51386.1"/>
    </source>
</evidence>
<dbReference type="CDD" id="cd06257">
    <property type="entry name" value="DnaJ"/>
    <property type="match status" value="1"/>
</dbReference>
<dbReference type="SMART" id="SM00271">
    <property type="entry name" value="DnaJ"/>
    <property type="match status" value="1"/>
</dbReference>
<reference evidence="4 5" key="1">
    <citation type="submission" date="2018-08" db="EMBL/GenBank/DDBJ databases">
        <title>Genome sequence of Methylocystis hirsuta CSC1, a methanotroph able to accumulate PHAs.</title>
        <authorList>
            <person name="Bordel S."/>
            <person name="Rodriguez E."/>
            <person name="Gancedo J."/>
            <person name="Munoz R."/>
        </authorList>
    </citation>
    <scope>NUCLEOTIDE SEQUENCE [LARGE SCALE GENOMIC DNA]</scope>
    <source>
        <strain evidence="4 5">CSC1</strain>
    </source>
</reference>
<dbReference type="Gene3D" id="1.10.287.110">
    <property type="entry name" value="DnaJ domain"/>
    <property type="match status" value="1"/>
</dbReference>